<evidence type="ECO:0000313" key="2">
    <source>
        <dbReference type="EMBL" id="HFW32888.1"/>
    </source>
</evidence>
<dbReference type="AlphaFoldDB" id="A0A7C3REC1"/>
<reference evidence="2" key="1">
    <citation type="journal article" date="2020" name="mSystems">
        <title>Genome- and Community-Level Interaction Insights into Carbon Utilization and Element Cycling Functions of Hydrothermarchaeota in Hydrothermal Sediment.</title>
        <authorList>
            <person name="Zhou Z."/>
            <person name="Liu Y."/>
            <person name="Xu W."/>
            <person name="Pan J."/>
            <person name="Luo Z.H."/>
            <person name="Li M."/>
        </authorList>
    </citation>
    <scope>NUCLEOTIDE SEQUENCE [LARGE SCALE GENOMIC DNA]</scope>
    <source>
        <strain evidence="3">SpSt-38</strain>
        <strain evidence="2">SpSt-87</strain>
    </source>
</reference>
<evidence type="ECO:0000313" key="3">
    <source>
        <dbReference type="EMBL" id="HGF87555.1"/>
    </source>
</evidence>
<dbReference type="Pfam" id="PF02036">
    <property type="entry name" value="SCP2"/>
    <property type="match status" value="1"/>
</dbReference>
<name>A0A7C3REC1_ARCFL</name>
<dbReference type="Gene3D" id="3.30.1050.10">
    <property type="entry name" value="SCP2 sterol-binding domain"/>
    <property type="match status" value="1"/>
</dbReference>
<accession>A0A7C3REC1</accession>
<proteinExistence type="predicted"/>
<evidence type="ECO:0000259" key="1">
    <source>
        <dbReference type="Pfam" id="PF02036"/>
    </source>
</evidence>
<gene>
    <name evidence="3" type="ORF">ENR21_03935</name>
    <name evidence="2" type="ORF">ENW66_08095</name>
</gene>
<dbReference type="EMBL" id="DSQD01000122">
    <property type="protein sequence ID" value="HGF87555.1"/>
    <property type="molecule type" value="Genomic_DNA"/>
</dbReference>
<organism evidence="2">
    <name type="scientific">Archaeoglobus fulgidus</name>
    <dbReference type="NCBI Taxonomy" id="2234"/>
    <lineage>
        <taxon>Archaea</taxon>
        <taxon>Methanobacteriati</taxon>
        <taxon>Methanobacteriota</taxon>
        <taxon>Archaeoglobi</taxon>
        <taxon>Archaeoglobales</taxon>
        <taxon>Archaeoglobaceae</taxon>
        <taxon>Archaeoglobus</taxon>
    </lineage>
</organism>
<dbReference type="SUPFAM" id="SSF55718">
    <property type="entry name" value="SCP-like"/>
    <property type="match status" value="1"/>
</dbReference>
<dbReference type="InterPro" id="IPR036527">
    <property type="entry name" value="SCP2_sterol-bd_dom_sf"/>
</dbReference>
<dbReference type="EMBL" id="DTLB01000047">
    <property type="protein sequence ID" value="HFW32888.1"/>
    <property type="molecule type" value="Genomic_DNA"/>
</dbReference>
<comment type="caution">
    <text evidence="2">The sequence shown here is derived from an EMBL/GenBank/DDBJ whole genome shotgun (WGS) entry which is preliminary data.</text>
</comment>
<feature type="domain" description="SCP2" evidence="1">
    <location>
        <begin position="115"/>
        <end position="192"/>
    </location>
</feature>
<protein>
    <recommendedName>
        <fullName evidence="1">SCP2 domain-containing protein</fullName>
    </recommendedName>
</protein>
<sequence>MAVVYPSREWMEELHKKVNADEEYKKVAANWEGDYLCVVQVDEEFVKDIQNPKILRGFLGMLDSIPKEKREKFRGTPSEKMLEALGLSLDADLSEVNFEEIARKIAENPGMILETAKGATLNIWMDFWHGEFRKIEVAVPGEHEDAKFKLIGPYAVFKQLVMGKADAITLVIGGKLKMQGDMAYMMRNMATVKKFTDLMASIPIES</sequence>
<dbReference type="InterPro" id="IPR003033">
    <property type="entry name" value="SCP2_sterol-bd_dom"/>
</dbReference>